<name>A0A0F3INJ6_9PROT</name>
<keyword evidence="2" id="KW-1185">Reference proteome</keyword>
<dbReference type="RefSeq" id="WP_045777206.1">
    <property type="nucleotide sequence ID" value="NZ_LAJY01000654.1"/>
</dbReference>
<proteinExistence type="predicted"/>
<evidence type="ECO:0000313" key="1">
    <source>
        <dbReference type="EMBL" id="KJV08300.1"/>
    </source>
</evidence>
<dbReference type="Proteomes" id="UP000033774">
    <property type="component" value="Unassembled WGS sequence"/>
</dbReference>
<reference evidence="1 2" key="1">
    <citation type="submission" date="2015-03" db="EMBL/GenBank/DDBJ databases">
        <title>Draft genome sequence of Elstera litoralis.</title>
        <authorList>
            <person name="Rahalkar M.C."/>
            <person name="Dhakephalkar P.K."/>
            <person name="Pore S.D."/>
            <person name="Arora P."/>
            <person name="Kapse N.G."/>
            <person name="Pandit P.S."/>
        </authorList>
    </citation>
    <scope>NUCLEOTIDE SEQUENCE [LARGE SCALE GENOMIC DNA]</scope>
    <source>
        <strain evidence="1 2">Dia-1</strain>
    </source>
</reference>
<organism evidence="1 2">
    <name type="scientific">Elstera litoralis</name>
    <dbReference type="NCBI Taxonomy" id="552518"/>
    <lineage>
        <taxon>Bacteria</taxon>
        <taxon>Pseudomonadati</taxon>
        <taxon>Pseudomonadota</taxon>
        <taxon>Alphaproteobacteria</taxon>
        <taxon>Rhodospirillales</taxon>
        <taxon>Rhodospirillaceae</taxon>
        <taxon>Elstera</taxon>
    </lineage>
</organism>
<dbReference type="Pfam" id="PF10109">
    <property type="entry name" value="Phage_TAC_7"/>
    <property type="match status" value="1"/>
</dbReference>
<dbReference type="AlphaFoldDB" id="A0A0F3INJ6"/>
<sequence length="90" mass="10122">MDKLTYSLAKPVQFTPTRLIEDLSFRTELTVRELRRLEGQDSNVGATVALISILSGEPAELIDALDSKDYYKIQEFLLPFLKDSLGDGMI</sequence>
<protein>
    <recommendedName>
        <fullName evidence="3">Phage tail assembly protein</fullName>
    </recommendedName>
</protein>
<evidence type="ECO:0008006" key="3">
    <source>
        <dbReference type="Google" id="ProtNLM"/>
    </source>
</evidence>
<evidence type="ECO:0000313" key="2">
    <source>
        <dbReference type="Proteomes" id="UP000033774"/>
    </source>
</evidence>
<comment type="caution">
    <text evidence="1">The sequence shown here is derived from an EMBL/GenBank/DDBJ whole genome shotgun (WGS) entry which is preliminary data.</text>
</comment>
<accession>A0A0F3INJ6</accession>
<gene>
    <name evidence="1" type="ORF">VZ95_18680</name>
</gene>
<dbReference type="InterPro" id="IPR019289">
    <property type="entry name" value="Phage_tail_E/E"/>
</dbReference>
<dbReference type="EMBL" id="LAJY01000654">
    <property type="protein sequence ID" value="KJV08300.1"/>
    <property type="molecule type" value="Genomic_DNA"/>
</dbReference>